<sequence>MKNTKVVVNRYGGPEVLEIVNEPLRIPTRNEVRIKVSCSGVALADMMRREGLYPNSPEVPFTPGYEAVGVIDALGEDVTQFEIGQKAAVFFDGVGAYASYVYCKAEEAIPIPPGIEDAEAVTIILNYVTAYQMLHRIAKVQEGDRILIHGASGGVGTALMDLGRLAKLKMYGTASASKHMPLERFRARLIDYRKDDFVEVIRQEAPEGIDAVFDPIGGENWRRSFTTLGEHGRFVGYGYTSVFQQGSGEIWASEWSNLAEQQVTPAGNPACLYSITNLRHQHPDWFMEDVSELMNLLAAGEIAPMIYDRLPLSEAAKAHQLLAESAVIGKVVLIS</sequence>
<dbReference type="Pfam" id="PF08240">
    <property type="entry name" value="ADH_N"/>
    <property type="match status" value="1"/>
</dbReference>
<evidence type="ECO:0000259" key="1">
    <source>
        <dbReference type="SMART" id="SM00829"/>
    </source>
</evidence>
<dbReference type="SUPFAM" id="SSF50129">
    <property type="entry name" value="GroES-like"/>
    <property type="match status" value="1"/>
</dbReference>
<dbReference type="PANTHER" id="PTHR43677:SF4">
    <property type="entry name" value="QUINONE OXIDOREDUCTASE-LIKE PROTEIN 2"/>
    <property type="match status" value="1"/>
</dbReference>
<dbReference type="AlphaFoldDB" id="A0A3S1DD00"/>
<organism evidence="2 3">
    <name type="scientific">Paenibacillus zeisoli</name>
    <dbReference type="NCBI Taxonomy" id="2496267"/>
    <lineage>
        <taxon>Bacteria</taxon>
        <taxon>Bacillati</taxon>
        <taxon>Bacillota</taxon>
        <taxon>Bacilli</taxon>
        <taxon>Bacillales</taxon>
        <taxon>Paenibacillaceae</taxon>
        <taxon>Paenibacillus</taxon>
    </lineage>
</organism>
<dbReference type="Gene3D" id="3.40.50.720">
    <property type="entry name" value="NAD(P)-binding Rossmann-like Domain"/>
    <property type="match status" value="1"/>
</dbReference>
<evidence type="ECO:0000313" key="3">
    <source>
        <dbReference type="Proteomes" id="UP000272464"/>
    </source>
</evidence>
<dbReference type="InterPro" id="IPR036291">
    <property type="entry name" value="NAD(P)-bd_dom_sf"/>
</dbReference>
<name>A0A3S1DD00_9BACL</name>
<dbReference type="InterPro" id="IPR011032">
    <property type="entry name" value="GroES-like_sf"/>
</dbReference>
<dbReference type="Proteomes" id="UP000272464">
    <property type="component" value="Unassembled WGS sequence"/>
</dbReference>
<protein>
    <submittedName>
        <fullName evidence="2">Alcohol dehydrogenase</fullName>
    </submittedName>
</protein>
<dbReference type="SUPFAM" id="SSF51735">
    <property type="entry name" value="NAD(P)-binding Rossmann-fold domains"/>
    <property type="match status" value="1"/>
</dbReference>
<dbReference type="RefSeq" id="WP_127197192.1">
    <property type="nucleotide sequence ID" value="NZ_RZNX01000001.1"/>
</dbReference>
<dbReference type="GO" id="GO:0016491">
    <property type="term" value="F:oxidoreductase activity"/>
    <property type="evidence" value="ECO:0007669"/>
    <property type="project" value="InterPro"/>
</dbReference>
<accession>A0A3S1DD00</accession>
<dbReference type="Pfam" id="PF13602">
    <property type="entry name" value="ADH_zinc_N_2"/>
    <property type="match status" value="1"/>
</dbReference>
<dbReference type="InterPro" id="IPR051397">
    <property type="entry name" value="Zn-ADH-like_protein"/>
</dbReference>
<dbReference type="CDD" id="cd08273">
    <property type="entry name" value="MDR8"/>
    <property type="match status" value="1"/>
</dbReference>
<dbReference type="OrthoDB" id="9792162at2"/>
<proteinExistence type="predicted"/>
<evidence type="ECO:0000313" key="2">
    <source>
        <dbReference type="EMBL" id="RUT35492.1"/>
    </source>
</evidence>
<dbReference type="EMBL" id="RZNX01000001">
    <property type="protein sequence ID" value="RUT35492.1"/>
    <property type="molecule type" value="Genomic_DNA"/>
</dbReference>
<keyword evidence="3" id="KW-1185">Reference proteome</keyword>
<dbReference type="SMART" id="SM00829">
    <property type="entry name" value="PKS_ER"/>
    <property type="match status" value="1"/>
</dbReference>
<gene>
    <name evidence="2" type="ORF">EJP77_00210</name>
</gene>
<feature type="domain" description="Enoyl reductase (ER)" evidence="1">
    <location>
        <begin position="12"/>
        <end position="333"/>
    </location>
</feature>
<reference evidence="2 3" key="1">
    <citation type="submission" date="2018-12" db="EMBL/GenBank/DDBJ databases">
        <authorList>
            <person name="Sun L."/>
            <person name="Chen Z."/>
        </authorList>
    </citation>
    <scope>NUCLEOTIDE SEQUENCE [LARGE SCALE GENOMIC DNA]</scope>
    <source>
        <strain evidence="2 3">3-5-3</strain>
    </source>
</reference>
<dbReference type="Gene3D" id="3.90.180.10">
    <property type="entry name" value="Medium-chain alcohol dehydrogenases, catalytic domain"/>
    <property type="match status" value="1"/>
</dbReference>
<dbReference type="InterPro" id="IPR013154">
    <property type="entry name" value="ADH-like_N"/>
</dbReference>
<comment type="caution">
    <text evidence="2">The sequence shown here is derived from an EMBL/GenBank/DDBJ whole genome shotgun (WGS) entry which is preliminary data.</text>
</comment>
<dbReference type="InterPro" id="IPR020843">
    <property type="entry name" value="ER"/>
</dbReference>
<dbReference type="PANTHER" id="PTHR43677">
    <property type="entry name" value="SHORT-CHAIN DEHYDROGENASE/REDUCTASE"/>
    <property type="match status" value="1"/>
</dbReference>